<dbReference type="PRINTS" id="PR00625">
    <property type="entry name" value="JDOMAIN"/>
</dbReference>
<evidence type="ECO:0000313" key="3">
    <source>
        <dbReference type="EMBL" id="ORZ07015.1"/>
    </source>
</evidence>
<dbReference type="OrthoDB" id="342454at2759"/>
<evidence type="ECO:0000259" key="2">
    <source>
        <dbReference type="PROSITE" id="PS50076"/>
    </source>
</evidence>
<name>A0A1Y2GGP1_9FUNG</name>
<dbReference type="PROSITE" id="PS50076">
    <property type="entry name" value="DNAJ_2"/>
    <property type="match status" value="1"/>
</dbReference>
<comment type="caution">
    <text evidence="3">The sequence shown here is derived from an EMBL/GenBank/DDBJ whole genome shotgun (WGS) entry which is preliminary data.</text>
</comment>
<feature type="region of interest" description="Disordered" evidence="1">
    <location>
        <begin position="152"/>
        <end position="237"/>
    </location>
</feature>
<dbReference type="CDD" id="cd06257">
    <property type="entry name" value="DnaJ"/>
    <property type="match status" value="1"/>
</dbReference>
<evidence type="ECO:0000313" key="4">
    <source>
        <dbReference type="Proteomes" id="UP000193648"/>
    </source>
</evidence>
<accession>A0A1Y2GGP1</accession>
<keyword evidence="4" id="KW-1185">Reference proteome</keyword>
<organism evidence="3 4">
    <name type="scientific">Lobosporangium transversale</name>
    <dbReference type="NCBI Taxonomy" id="64571"/>
    <lineage>
        <taxon>Eukaryota</taxon>
        <taxon>Fungi</taxon>
        <taxon>Fungi incertae sedis</taxon>
        <taxon>Mucoromycota</taxon>
        <taxon>Mortierellomycotina</taxon>
        <taxon>Mortierellomycetes</taxon>
        <taxon>Mortierellales</taxon>
        <taxon>Mortierellaceae</taxon>
        <taxon>Lobosporangium</taxon>
    </lineage>
</organism>
<reference evidence="3 4" key="1">
    <citation type="submission" date="2016-07" db="EMBL/GenBank/DDBJ databases">
        <title>Pervasive Adenine N6-methylation of Active Genes in Fungi.</title>
        <authorList>
            <consortium name="DOE Joint Genome Institute"/>
            <person name="Mondo S.J."/>
            <person name="Dannebaum R.O."/>
            <person name="Kuo R.C."/>
            <person name="Labutti K."/>
            <person name="Haridas S."/>
            <person name="Kuo A."/>
            <person name="Salamov A."/>
            <person name="Ahrendt S.R."/>
            <person name="Lipzen A."/>
            <person name="Sullivan W."/>
            <person name="Andreopoulos W.B."/>
            <person name="Clum A."/>
            <person name="Lindquist E."/>
            <person name="Daum C."/>
            <person name="Ramamoorthy G.K."/>
            <person name="Gryganskyi A."/>
            <person name="Culley D."/>
            <person name="Magnuson J.K."/>
            <person name="James T.Y."/>
            <person name="O'Malley M.A."/>
            <person name="Stajich J.E."/>
            <person name="Spatafora J.W."/>
            <person name="Visel A."/>
            <person name="Grigoriev I.V."/>
        </authorList>
    </citation>
    <scope>NUCLEOTIDE SEQUENCE [LARGE SCALE GENOMIC DNA]</scope>
    <source>
        <strain evidence="3 4">NRRL 3116</strain>
    </source>
</reference>
<dbReference type="EMBL" id="MCFF01000043">
    <property type="protein sequence ID" value="ORZ07015.1"/>
    <property type="molecule type" value="Genomic_DNA"/>
</dbReference>
<feature type="compositionally biased region" description="Polar residues" evidence="1">
    <location>
        <begin position="227"/>
        <end position="237"/>
    </location>
</feature>
<feature type="compositionally biased region" description="Basic and acidic residues" evidence="1">
    <location>
        <begin position="152"/>
        <end position="187"/>
    </location>
</feature>
<protein>
    <submittedName>
        <fullName evidence="3">DnaJ-domain-containing protein</fullName>
    </submittedName>
</protein>
<dbReference type="RefSeq" id="XP_021877811.1">
    <property type="nucleotide sequence ID" value="XM_022022192.1"/>
</dbReference>
<dbReference type="FunCoup" id="A0A1Y2GGP1">
    <property type="interactions" value="699"/>
</dbReference>
<dbReference type="Gene3D" id="1.10.287.110">
    <property type="entry name" value="DnaJ domain"/>
    <property type="match status" value="1"/>
</dbReference>
<dbReference type="SUPFAM" id="SSF46565">
    <property type="entry name" value="Chaperone J-domain"/>
    <property type="match status" value="1"/>
</dbReference>
<dbReference type="Proteomes" id="UP000193648">
    <property type="component" value="Unassembled WGS sequence"/>
</dbReference>
<dbReference type="PANTHER" id="PTHR46620">
    <property type="entry name" value="J DOMAIN-CONTAINING PROTEIN SPF31"/>
    <property type="match status" value="1"/>
</dbReference>
<dbReference type="InParanoid" id="A0A1Y2GGP1"/>
<feature type="domain" description="J" evidence="2">
    <location>
        <begin position="33"/>
        <end position="97"/>
    </location>
</feature>
<dbReference type="GeneID" id="33564036"/>
<dbReference type="Pfam" id="PF00226">
    <property type="entry name" value="DnaJ"/>
    <property type="match status" value="1"/>
</dbReference>
<dbReference type="STRING" id="64571.A0A1Y2GGP1"/>
<dbReference type="PANTHER" id="PTHR46620:SF1">
    <property type="entry name" value="J DOMAIN-CONTAINING PROTEIN SPF31"/>
    <property type="match status" value="1"/>
</dbReference>
<dbReference type="InterPro" id="IPR036869">
    <property type="entry name" value="J_dom_sf"/>
</dbReference>
<dbReference type="AlphaFoldDB" id="A0A1Y2GGP1"/>
<evidence type="ECO:0000256" key="1">
    <source>
        <dbReference type="SAM" id="MobiDB-lite"/>
    </source>
</evidence>
<proteinExistence type="predicted"/>
<sequence length="237" mass="27338">MADFDIERMLEVEASAVQKDAEVERIMACFKLDPYDILELDMNCVEKDIKMAYRRKSLMIHPDKVKHPKAQDAFDLLKKAEMDLMDPGKRSFLNSIIEEAKYEVKKAQPLNIAPTDPFFTSPVYKSLVKQKTKDLLIEAELRKRKLIKKEMEAEGAEARKQDEVISERKRKQEAQKVWEDSRDDRVQGWRNFQAGKTAGGKIKRKKPSTFRPPRAVAEESAVPYNKRPTTSSATEGF</sequence>
<dbReference type="InterPro" id="IPR001623">
    <property type="entry name" value="DnaJ_domain"/>
</dbReference>
<dbReference type="SMART" id="SM00271">
    <property type="entry name" value="DnaJ"/>
    <property type="match status" value="1"/>
</dbReference>
<gene>
    <name evidence="3" type="ORF">BCR41DRAFT_340487</name>
</gene>